<comment type="similarity">
    <text evidence="1">Belongs to the methyltransferase superfamily.</text>
</comment>
<feature type="domain" description="Methyltransferase type 11" evidence="4">
    <location>
        <begin position="46"/>
        <end position="136"/>
    </location>
</feature>
<dbReference type="CDD" id="cd02440">
    <property type="entry name" value="AdoMet_MTases"/>
    <property type="match status" value="1"/>
</dbReference>
<accession>A0A841FGT5</accession>
<dbReference type="PANTHER" id="PTHR44942">
    <property type="entry name" value="METHYLTRANSF_11 DOMAIN-CONTAINING PROTEIN"/>
    <property type="match status" value="1"/>
</dbReference>
<keyword evidence="2 5" id="KW-0489">Methyltransferase</keyword>
<organism evidence="5 6">
    <name type="scientific">Phytomonospora endophytica</name>
    <dbReference type="NCBI Taxonomy" id="714109"/>
    <lineage>
        <taxon>Bacteria</taxon>
        <taxon>Bacillati</taxon>
        <taxon>Actinomycetota</taxon>
        <taxon>Actinomycetes</taxon>
        <taxon>Micromonosporales</taxon>
        <taxon>Micromonosporaceae</taxon>
        <taxon>Phytomonospora</taxon>
    </lineage>
</organism>
<keyword evidence="6" id="KW-1185">Reference proteome</keyword>
<dbReference type="InterPro" id="IPR029063">
    <property type="entry name" value="SAM-dependent_MTases_sf"/>
</dbReference>
<keyword evidence="3 5" id="KW-0808">Transferase</keyword>
<name>A0A841FGT5_9ACTN</name>
<evidence type="ECO:0000256" key="1">
    <source>
        <dbReference type="ARBA" id="ARBA00008361"/>
    </source>
</evidence>
<gene>
    <name evidence="5" type="ORF">HNR73_000905</name>
</gene>
<evidence type="ECO:0000313" key="6">
    <source>
        <dbReference type="Proteomes" id="UP000548476"/>
    </source>
</evidence>
<sequence>MSPIPERRMSFNASAAAYHRGRPPYPDAVFDLLTTRCGLRPGVRVLELGAGNGLATGPLLAAGAHVTAVEPGAELAAILRERFAGDELSVVVADFETAEVTGSFDLAVAATSLHWLDPGVSIAKLARLVEPGGWLAAWWTEFGDVARPSRFRDRLDEVYRDLLPDEPGYRDSRARGRQFEHWTGVITSGGHFGDPAIEVIDWHQTLTGDGARELWSTFPNIGELAPGARAEFLDRLSRLVDEEPGGTVDDPRQTVVYTAERVTG</sequence>
<proteinExistence type="inferred from homology"/>
<dbReference type="GO" id="GO:0008757">
    <property type="term" value="F:S-adenosylmethionine-dependent methyltransferase activity"/>
    <property type="evidence" value="ECO:0007669"/>
    <property type="project" value="InterPro"/>
</dbReference>
<protein>
    <submittedName>
        <fullName evidence="5">SAM-dependent methyltransferase</fullName>
    </submittedName>
</protein>
<dbReference type="GO" id="GO:0032259">
    <property type="term" value="P:methylation"/>
    <property type="evidence" value="ECO:0007669"/>
    <property type="project" value="UniProtKB-KW"/>
</dbReference>
<dbReference type="PANTHER" id="PTHR44942:SF4">
    <property type="entry name" value="METHYLTRANSFERASE TYPE 11 DOMAIN-CONTAINING PROTEIN"/>
    <property type="match status" value="1"/>
</dbReference>
<dbReference type="AlphaFoldDB" id="A0A841FGT5"/>
<dbReference type="Pfam" id="PF08241">
    <property type="entry name" value="Methyltransf_11"/>
    <property type="match status" value="1"/>
</dbReference>
<dbReference type="InterPro" id="IPR051052">
    <property type="entry name" value="Diverse_substrate_MTase"/>
</dbReference>
<evidence type="ECO:0000256" key="2">
    <source>
        <dbReference type="ARBA" id="ARBA00022603"/>
    </source>
</evidence>
<reference evidence="5 6" key="1">
    <citation type="submission" date="2020-08" db="EMBL/GenBank/DDBJ databases">
        <title>Genomic Encyclopedia of Type Strains, Phase IV (KMG-IV): sequencing the most valuable type-strain genomes for metagenomic binning, comparative biology and taxonomic classification.</title>
        <authorList>
            <person name="Goeker M."/>
        </authorList>
    </citation>
    <scope>NUCLEOTIDE SEQUENCE [LARGE SCALE GENOMIC DNA]</scope>
    <source>
        <strain evidence="5 6">YIM 65646</strain>
    </source>
</reference>
<comment type="caution">
    <text evidence="5">The sequence shown here is derived from an EMBL/GenBank/DDBJ whole genome shotgun (WGS) entry which is preliminary data.</text>
</comment>
<dbReference type="Gene3D" id="3.40.50.150">
    <property type="entry name" value="Vaccinia Virus protein VP39"/>
    <property type="match status" value="1"/>
</dbReference>
<evidence type="ECO:0000313" key="5">
    <source>
        <dbReference type="EMBL" id="MBB6033058.1"/>
    </source>
</evidence>
<evidence type="ECO:0000259" key="4">
    <source>
        <dbReference type="Pfam" id="PF08241"/>
    </source>
</evidence>
<dbReference type="SUPFAM" id="SSF53335">
    <property type="entry name" value="S-adenosyl-L-methionine-dependent methyltransferases"/>
    <property type="match status" value="1"/>
</dbReference>
<dbReference type="EMBL" id="JACHGT010000002">
    <property type="protein sequence ID" value="MBB6033058.1"/>
    <property type="molecule type" value="Genomic_DNA"/>
</dbReference>
<evidence type="ECO:0000256" key="3">
    <source>
        <dbReference type="ARBA" id="ARBA00022679"/>
    </source>
</evidence>
<dbReference type="InterPro" id="IPR013216">
    <property type="entry name" value="Methyltransf_11"/>
</dbReference>
<dbReference type="RefSeq" id="WP_203685936.1">
    <property type="nucleotide sequence ID" value="NZ_BONT01000022.1"/>
</dbReference>
<dbReference type="Proteomes" id="UP000548476">
    <property type="component" value="Unassembled WGS sequence"/>
</dbReference>